<accession>A0A9P4HNS5</accession>
<organism evidence="2 3">
    <name type="scientific">Saccharata proteae CBS 121410</name>
    <dbReference type="NCBI Taxonomy" id="1314787"/>
    <lineage>
        <taxon>Eukaryota</taxon>
        <taxon>Fungi</taxon>
        <taxon>Dikarya</taxon>
        <taxon>Ascomycota</taxon>
        <taxon>Pezizomycotina</taxon>
        <taxon>Dothideomycetes</taxon>
        <taxon>Dothideomycetes incertae sedis</taxon>
        <taxon>Botryosphaeriales</taxon>
        <taxon>Saccharataceae</taxon>
        <taxon>Saccharata</taxon>
    </lineage>
</organism>
<feature type="compositionally biased region" description="Pro residues" evidence="1">
    <location>
        <begin position="202"/>
        <end position="218"/>
    </location>
</feature>
<evidence type="ECO:0000313" key="3">
    <source>
        <dbReference type="Proteomes" id="UP000799776"/>
    </source>
</evidence>
<comment type="caution">
    <text evidence="2">The sequence shown here is derived from an EMBL/GenBank/DDBJ whole genome shotgun (WGS) entry which is preliminary data.</text>
</comment>
<gene>
    <name evidence="2" type="ORF">K490DRAFT_67991</name>
</gene>
<dbReference type="EMBL" id="ML978733">
    <property type="protein sequence ID" value="KAF2085105.1"/>
    <property type="molecule type" value="Genomic_DNA"/>
</dbReference>
<feature type="region of interest" description="Disordered" evidence="1">
    <location>
        <begin position="37"/>
        <end position="128"/>
    </location>
</feature>
<name>A0A9P4HNS5_9PEZI</name>
<evidence type="ECO:0000313" key="2">
    <source>
        <dbReference type="EMBL" id="KAF2085105.1"/>
    </source>
</evidence>
<evidence type="ECO:0000256" key="1">
    <source>
        <dbReference type="SAM" id="MobiDB-lite"/>
    </source>
</evidence>
<feature type="compositionally biased region" description="Low complexity" evidence="1">
    <location>
        <begin position="188"/>
        <end position="201"/>
    </location>
</feature>
<feature type="compositionally biased region" description="Low complexity" evidence="1">
    <location>
        <begin position="168"/>
        <end position="178"/>
    </location>
</feature>
<feature type="region of interest" description="Disordered" evidence="1">
    <location>
        <begin position="165"/>
        <end position="230"/>
    </location>
</feature>
<dbReference type="AlphaFoldDB" id="A0A9P4HNS5"/>
<proteinExistence type="predicted"/>
<sequence length="368" mass="36800">MEHNSNNNNNPHHHIDIAALLSAHAKILAQLTQSTIPTPLTAAPPPSYAATMGDRATPNQSPAHQAHPLDNASAPTDAFPDDMSETSDFAPSDCTSDYFPHDADNTNHNDTNTTTNAPTTEPPPPPNTLTITAPTLISGSNNIVAVAPIDALRIAAMLAAVLDRPGCQNSQPQSQSQQHNTAPSSTETGTGPATATNSTTAPPLPLLHPLPIPLPGAPTRPQTLHRPLCQGSGNRKWHINLDLSVRVVGSNNVVGAAAGLGPLGPLRVKRKAGGVGAGAGVGVACGVGGAGAGERGRGQQGGGFGVGVDGGVGVGVGEGGFGVDGFEEPVGKRRRGFGMGMGDGEVGVDMAAGGGGEDAGVGAGEVGL</sequence>
<keyword evidence="3" id="KW-1185">Reference proteome</keyword>
<protein>
    <submittedName>
        <fullName evidence="2">Uncharacterized protein</fullName>
    </submittedName>
</protein>
<feature type="compositionally biased region" description="Polar residues" evidence="1">
    <location>
        <begin position="86"/>
        <end position="95"/>
    </location>
</feature>
<feature type="compositionally biased region" description="Low complexity" evidence="1">
    <location>
        <begin position="108"/>
        <end position="119"/>
    </location>
</feature>
<dbReference type="Proteomes" id="UP000799776">
    <property type="component" value="Unassembled WGS sequence"/>
</dbReference>
<reference evidence="2" key="1">
    <citation type="journal article" date="2020" name="Stud. Mycol.">
        <title>101 Dothideomycetes genomes: a test case for predicting lifestyles and emergence of pathogens.</title>
        <authorList>
            <person name="Haridas S."/>
            <person name="Albert R."/>
            <person name="Binder M."/>
            <person name="Bloem J."/>
            <person name="Labutti K."/>
            <person name="Salamov A."/>
            <person name="Andreopoulos B."/>
            <person name="Baker S."/>
            <person name="Barry K."/>
            <person name="Bills G."/>
            <person name="Bluhm B."/>
            <person name="Cannon C."/>
            <person name="Castanera R."/>
            <person name="Culley D."/>
            <person name="Daum C."/>
            <person name="Ezra D."/>
            <person name="Gonzalez J."/>
            <person name="Henrissat B."/>
            <person name="Kuo A."/>
            <person name="Liang C."/>
            <person name="Lipzen A."/>
            <person name="Lutzoni F."/>
            <person name="Magnuson J."/>
            <person name="Mondo S."/>
            <person name="Nolan M."/>
            <person name="Ohm R."/>
            <person name="Pangilinan J."/>
            <person name="Park H.-J."/>
            <person name="Ramirez L."/>
            <person name="Alfaro M."/>
            <person name="Sun H."/>
            <person name="Tritt A."/>
            <person name="Yoshinaga Y."/>
            <person name="Zwiers L.-H."/>
            <person name="Turgeon B."/>
            <person name="Goodwin S."/>
            <person name="Spatafora J."/>
            <person name="Crous P."/>
            <person name="Grigoriev I."/>
        </authorList>
    </citation>
    <scope>NUCLEOTIDE SEQUENCE</scope>
    <source>
        <strain evidence="2">CBS 121410</strain>
    </source>
</reference>